<dbReference type="Gene3D" id="3.10.180.10">
    <property type="entry name" value="2,3-Dihydroxybiphenyl 1,2-Dioxygenase, domain 1"/>
    <property type="match status" value="2"/>
</dbReference>
<evidence type="ECO:0000313" key="3">
    <source>
        <dbReference type="Proteomes" id="UP001330812"/>
    </source>
</evidence>
<gene>
    <name evidence="2" type="ORF">VSH64_00850</name>
</gene>
<protein>
    <submittedName>
        <fullName evidence="2">VOC family protein</fullName>
    </submittedName>
</protein>
<accession>A0ABZ1I9S0</accession>
<evidence type="ECO:0000259" key="1">
    <source>
        <dbReference type="Pfam" id="PF18029"/>
    </source>
</evidence>
<dbReference type="PANTHER" id="PTHR35908">
    <property type="entry name" value="HYPOTHETICAL FUSION PROTEIN"/>
    <property type="match status" value="1"/>
</dbReference>
<reference evidence="2 3" key="1">
    <citation type="journal article" date="2015" name="Int. J. Syst. Evol. Microbiol.">
        <title>Amycolatopsis rhabdoformis sp. nov., an actinomycete isolated from a tropical forest soil.</title>
        <authorList>
            <person name="Souza W.R."/>
            <person name="Silva R.E."/>
            <person name="Goodfellow M."/>
            <person name="Busarakam K."/>
            <person name="Figueiro F.S."/>
            <person name="Ferreira D."/>
            <person name="Rodrigues-Filho E."/>
            <person name="Moraes L.A.B."/>
            <person name="Zucchi T.D."/>
        </authorList>
    </citation>
    <scope>NUCLEOTIDE SEQUENCE [LARGE SCALE GENOMIC DNA]</scope>
    <source>
        <strain evidence="2 3">NCIMB 14900</strain>
    </source>
</reference>
<dbReference type="CDD" id="cd06587">
    <property type="entry name" value="VOC"/>
    <property type="match status" value="1"/>
</dbReference>
<dbReference type="Proteomes" id="UP001330812">
    <property type="component" value="Chromosome"/>
</dbReference>
<proteinExistence type="predicted"/>
<dbReference type="EMBL" id="CP142149">
    <property type="protein sequence ID" value="WSE30693.1"/>
    <property type="molecule type" value="Genomic_DNA"/>
</dbReference>
<dbReference type="RefSeq" id="WP_326569637.1">
    <property type="nucleotide sequence ID" value="NZ_CP142149.1"/>
</dbReference>
<sequence length="207" mass="22079">MTIVSLTVDAARPEELAEFWAALLGWRQSGASVQPTAEDGCEFGLYFVRETAAKSHKNRLHLDLASHTPANQREIVAHAQNLGARPLDLGQGDVPWVVLADPEGNEFCVLEPRPEYATTGALAALVVDSRDPGALAAFWSVLIGWPVTSAHPQITGLRSASGRGPAIEFLLSKDSKHGPNRVRPALRLPGALAAAADPEGNEYSTQS</sequence>
<keyword evidence="3" id="KW-1185">Reference proteome</keyword>
<dbReference type="SUPFAM" id="SSF54593">
    <property type="entry name" value="Glyoxalase/Bleomycin resistance protein/Dihydroxybiphenyl dioxygenase"/>
    <property type="match status" value="1"/>
</dbReference>
<dbReference type="Pfam" id="PF18029">
    <property type="entry name" value="Glyoxalase_6"/>
    <property type="match status" value="2"/>
</dbReference>
<dbReference type="PANTHER" id="PTHR35908:SF1">
    <property type="entry name" value="CONSERVED PROTEIN"/>
    <property type="match status" value="1"/>
</dbReference>
<dbReference type="InterPro" id="IPR029068">
    <property type="entry name" value="Glyas_Bleomycin-R_OHBP_Dase"/>
</dbReference>
<feature type="domain" description="Glyoxalase-like" evidence="1">
    <location>
        <begin position="6"/>
        <end position="110"/>
    </location>
</feature>
<organism evidence="2 3">
    <name type="scientific">Amycolatopsis rhabdoformis</name>
    <dbReference type="NCBI Taxonomy" id="1448059"/>
    <lineage>
        <taxon>Bacteria</taxon>
        <taxon>Bacillati</taxon>
        <taxon>Actinomycetota</taxon>
        <taxon>Actinomycetes</taxon>
        <taxon>Pseudonocardiales</taxon>
        <taxon>Pseudonocardiaceae</taxon>
        <taxon>Amycolatopsis</taxon>
    </lineage>
</organism>
<name>A0ABZ1I9S0_9PSEU</name>
<feature type="domain" description="Glyoxalase-like" evidence="1">
    <location>
        <begin position="125"/>
        <end position="188"/>
    </location>
</feature>
<dbReference type="InterPro" id="IPR041581">
    <property type="entry name" value="Glyoxalase_6"/>
</dbReference>
<evidence type="ECO:0000313" key="2">
    <source>
        <dbReference type="EMBL" id="WSE30693.1"/>
    </source>
</evidence>